<dbReference type="OrthoDB" id="600596at2759"/>
<proteinExistence type="predicted"/>
<evidence type="ECO:0000313" key="3">
    <source>
        <dbReference type="Proteomes" id="UP000019116"/>
    </source>
</evidence>
<dbReference type="Gramene" id="TraesROB_scaffold_060974_01G000100.1">
    <property type="protein sequence ID" value="TraesROB_scaffold_060974_01G000100.1"/>
    <property type="gene ID" value="TraesROB_scaffold_060974_01G000100"/>
</dbReference>
<dbReference type="PANTHER" id="PTHR36478:SF16">
    <property type="entry name" value="LISH DOMAIN-CONTAINING PROTEIN"/>
    <property type="match status" value="1"/>
</dbReference>
<feature type="region of interest" description="Disordered" evidence="1">
    <location>
        <begin position="1"/>
        <end position="41"/>
    </location>
</feature>
<sequence length="512" mass="55985">MGQHLPASANRKIFVPSGSCQEEKLSRERAPGTGHREGGRDAPVEERWLWVPHAVPSYARRRSPNSKSNPRVCSPKSLARLCAAFGAMGRKEIMELGIGGPKEILDLVSGKPTEIIGLGSGKLQDYPLVRRLRNRRLLTYLWLQGFDAAYDSVVHESGVQMSRLHLRQLLIRGQWREAIKYITRFLPPAVDRGVETRSLLIFLHALWSLANVAGCSAGGFANQSVHRDLSFLKSICSRSAKLASILQYTLHSPQFRASLNWILVREKASFIADDLALESPELRRKLLLPGGPGLPQDLFPISPLRPRRHWTQQFPRPKPEAIAKCYLKRRRSLPSASPLYGLPDNAVSRVSDLIEGCLKAGKLPELHRGNPLQSNAKEGASGTSLLQTMFGTVTSSSENTGTSSVTNAGAPTSIGQPCPWCSSVANSGAAVSQPIKIPWITSATNAAPIKCLRQDGWCTNSATQGSAGRGKNSGEDLMTFEEDGPDRKRQRTKLELVTEVEAGSCSANLMAY</sequence>
<dbReference type="Gramene" id="TraesWEE_scaffold_028790_01G000100.1">
    <property type="protein sequence ID" value="TraesWEE_scaffold_028790_01G000100.1"/>
    <property type="gene ID" value="TraesWEE_scaffold_028790_01G000100"/>
</dbReference>
<dbReference type="ExpressionAtlas" id="A0A1D5UN87">
    <property type="expression patterns" value="baseline"/>
</dbReference>
<feature type="compositionally biased region" description="Basic and acidic residues" evidence="1">
    <location>
        <begin position="21"/>
        <end position="41"/>
    </location>
</feature>
<dbReference type="AlphaFoldDB" id="A0A1D5UN87"/>
<dbReference type="Gramene" id="TraesCS2D02G448300.1">
    <property type="protein sequence ID" value="TraesCS2D02G448300.1"/>
    <property type="gene ID" value="TraesCS2D02G448300"/>
</dbReference>
<dbReference type="OMA" id="CTNSATQ"/>
<dbReference type="Gramene" id="TraesCAD_scaffold_029510_01G000200.1">
    <property type="protein sequence ID" value="TraesCAD_scaffold_029510_01G000200.1"/>
    <property type="gene ID" value="TraesCAD_scaffold_029510_01G000200"/>
</dbReference>
<dbReference type="Gramene" id="TraesRN2D0101061600.1">
    <property type="protein sequence ID" value="TraesRN2D0101061600.1"/>
    <property type="gene ID" value="TraesRN2D0101061600"/>
</dbReference>
<organism evidence="2">
    <name type="scientific">Triticum aestivum</name>
    <name type="common">Wheat</name>
    <dbReference type="NCBI Taxonomy" id="4565"/>
    <lineage>
        <taxon>Eukaryota</taxon>
        <taxon>Viridiplantae</taxon>
        <taxon>Streptophyta</taxon>
        <taxon>Embryophyta</taxon>
        <taxon>Tracheophyta</taxon>
        <taxon>Spermatophyta</taxon>
        <taxon>Magnoliopsida</taxon>
        <taxon>Liliopsida</taxon>
        <taxon>Poales</taxon>
        <taxon>Poaceae</taxon>
        <taxon>BOP clade</taxon>
        <taxon>Pooideae</taxon>
        <taxon>Triticodae</taxon>
        <taxon>Triticeae</taxon>
        <taxon>Triticinae</taxon>
        <taxon>Triticum</taxon>
    </lineage>
</organism>
<keyword evidence="3" id="KW-1185">Reference proteome</keyword>
<gene>
    <name evidence="2" type="primary">LOC123054510</name>
</gene>
<dbReference type="PANTHER" id="PTHR36478">
    <property type="entry name" value="OS04G0614237 PROTEIN-RELATED"/>
    <property type="match status" value="1"/>
</dbReference>
<evidence type="ECO:0000256" key="1">
    <source>
        <dbReference type="SAM" id="MobiDB-lite"/>
    </source>
</evidence>
<name>A0A1D5UN87_WHEAT</name>
<reference evidence="2" key="1">
    <citation type="submission" date="2018-08" db="EMBL/GenBank/DDBJ databases">
        <authorList>
            <person name="Rossello M."/>
        </authorList>
    </citation>
    <scope>NUCLEOTIDE SEQUENCE [LARGE SCALE GENOMIC DNA]</scope>
    <source>
        <strain evidence="2">cv. Chinese Spring</strain>
    </source>
</reference>
<dbReference type="Proteomes" id="UP000019116">
    <property type="component" value="Chromosome 2D"/>
</dbReference>
<evidence type="ECO:0000313" key="2">
    <source>
        <dbReference type="EnsemblPlants" id="TraesCS2D02G448300.1"/>
    </source>
</evidence>
<feature type="region of interest" description="Disordered" evidence="1">
    <location>
        <begin position="462"/>
        <end position="491"/>
    </location>
</feature>
<accession>A0A1D5UN87</accession>
<protein>
    <submittedName>
        <fullName evidence="2">Uncharacterized protein</fullName>
    </submittedName>
</protein>
<dbReference type="Gramene" id="TraesCS2D03G1005000.1">
    <property type="protein sequence ID" value="TraesCS2D03G1005000.1.CDS"/>
    <property type="gene ID" value="TraesCS2D03G1005000"/>
</dbReference>
<dbReference type="Gramene" id="TraesCLE_scaffold_122545_01G000100.1">
    <property type="protein sequence ID" value="TraesCLE_scaffold_122545_01G000100.1"/>
    <property type="gene ID" value="TraesCLE_scaffold_122545_01G000100"/>
</dbReference>
<reference evidence="2" key="2">
    <citation type="submission" date="2018-10" db="UniProtKB">
        <authorList>
            <consortium name="EnsemblPlants"/>
        </authorList>
    </citation>
    <scope>IDENTIFICATION</scope>
</reference>
<dbReference type="EnsemblPlants" id="TraesCS2D02G448300.1">
    <property type="protein sequence ID" value="TraesCS2D02G448300.1"/>
    <property type="gene ID" value="TraesCS2D02G448300"/>
</dbReference>